<dbReference type="EMBL" id="CP064954">
    <property type="protein sequence ID" value="QPK79926.1"/>
    <property type="molecule type" value="Genomic_DNA"/>
</dbReference>
<keyword evidence="1" id="KW-0472">Membrane</keyword>
<evidence type="ECO:0000256" key="1">
    <source>
        <dbReference type="SAM" id="Phobius"/>
    </source>
</evidence>
<dbReference type="NCBIfam" id="TIGR03544">
    <property type="entry name" value="DivI1A_domain"/>
    <property type="match status" value="1"/>
</dbReference>
<protein>
    <submittedName>
        <fullName evidence="2">DivIVA domain-containing protein</fullName>
    </submittedName>
</protein>
<name>A0A7T0KFP2_9CORY</name>
<reference evidence="2 3" key="1">
    <citation type="submission" date="2020-11" db="EMBL/GenBank/DDBJ databases">
        <title>Corynebacterium sp. ZJ-599.</title>
        <authorList>
            <person name="Zhou J."/>
        </authorList>
    </citation>
    <scope>NUCLEOTIDE SEQUENCE [LARGE SCALE GENOMIC DNA]</scope>
    <source>
        <strain evidence="2 3">ZJ-599</strain>
    </source>
</reference>
<feature type="transmembrane region" description="Helical" evidence="1">
    <location>
        <begin position="6"/>
        <end position="23"/>
    </location>
</feature>
<dbReference type="RefSeq" id="WP_165007557.1">
    <property type="nucleotide sequence ID" value="NZ_CP064954.1"/>
</dbReference>
<dbReference type="AlphaFoldDB" id="A0A7T0KFP2"/>
<keyword evidence="3" id="KW-1185">Reference proteome</keyword>
<dbReference type="KEGG" id="cliz:G7Y31_04335"/>
<organism evidence="2 3">
    <name type="scientific">Corynebacterium lizhenjunii</name>
    <dbReference type="NCBI Taxonomy" id="2709394"/>
    <lineage>
        <taxon>Bacteria</taxon>
        <taxon>Bacillati</taxon>
        <taxon>Actinomycetota</taxon>
        <taxon>Actinomycetes</taxon>
        <taxon>Mycobacteriales</taxon>
        <taxon>Corynebacteriaceae</taxon>
        <taxon>Corynebacterium</taxon>
    </lineage>
</organism>
<evidence type="ECO:0000313" key="3">
    <source>
        <dbReference type="Proteomes" id="UP000594681"/>
    </source>
</evidence>
<proteinExistence type="predicted"/>
<accession>A0A7T0KFP2</accession>
<dbReference type="Proteomes" id="UP000594681">
    <property type="component" value="Chromosome"/>
</dbReference>
<keyword evidence="1" id="KW-0812">Transmembrane</keyword>
<keyword evidence="1" id="KW-1133">Transmembrane helix</keyword>
<sequence length="116" mass="12438">MFLSWILLIAVVGMVSLAGIAAWDRLGTRGRVMDEPEGPVEVKEANAAAVARGAIADVQFDVVRYGYRQEQVDAVLAQVAQILRENGAETLRESDAAILREQEVEAGSRGGEGQIA</sequence>
<gene>
    <name evidence="2" type="ORF">G7Y31_04335</name>
</gene>
<dbReference type="InterPro" id="IPR019933">
    <property type="entry name" value="DivIVA_domain"/>
</dbReference>
<evidence type="ECO:0000313" key="2">
    <source>
        <dbReference type="EMBL" id="QPK79926.1"/>
    </source>
</evidence>